<sequence>MYTNDHYPGEKYRWQTEVLAAWRISPKEVQTDYSLTNQLESYYSEYSKKQFKNAFSYAEEAVKGEHAALAFVELVLTGFDSKASAFGIEYS</sequence>
<comment type="caution">
    <text evidence="1">The sequence shown here is derived from an EMBL/GenBank/DDBJ whole genome shotgun (WGS) entry which is preliminary data.</text>
</comment>
<dbReference type="EMBL" id="BPWL01000009">
    <property type="protein sequence ID" value="GJJ13789.1"/>
    <property type="molecule type" value="Genomic_DNA"/>
</dbReference>
<protein>
    <submittedName>
        <fullName evidence="1">Uncharacterized protein</fullName>
    </submittedName>
</protein>
<organism evidence="1 2">
    <name type="scientific">Clathrus columnatus</name>
    <dbReference type="NCBI Taxonomy" id="1419009"/>
    <lineage>
        <taxon>Eukaryota</taxon>
        <taxon>Fungi</taxon>
        <taxon>Dikarya</taxon>
        <taxon>Basidiomycota</taxon>
        <taxon>Agaricomycotina</taxon>
        <taxon>Agaricomycetes</taxon>
        <taxon>Phallomycetidae</taxon>
        <taxon>Phallales</taxon>
        <taxon>Clathraceae</taxon>
        <taxon>Clathrus</taxon>
    </lineage>
</organism>
<evidence type="ECO:0000313" key="1">
    <source>
        <dbReference type="EMBL" id="GJJ13789.1"/>
    </source>
</evidence>
<keyword evidence="2" id="KW-1185">Reference proteome</keyword>
<dbReference type="AlphaFoldDB" id="A0AAV5AKX7"/>
<proteinExistence type="predicted"/>
<evidence type="ECO:0000313" key="2">
    <source>
        <dbReference type="Proteomes" id="UP001050691"/>
    </source>
</evidence>
<gene>
    <name evidence="1" type="ORF">Clacol_008046</name>
</gene>
<accession>A0AAV5AKX7</accession>
<dbReference type="Proteomes" id="UP001050691">
    <property type="component" value="Unassembled WGS sequence"/>
</dbReference>
<name>A0AAV5AKX7_9AGAM</name>
<reference evidence="1" key="1">
    <citation type="submission" date="2021-10" db="EMBL/GenBank/DDBJ databases">
        <title>De novo Genome Assembly of Clathrus columnatus (Basidiomycota, Fungi) Using Illumina and Nanopore Sequence Data.</title>
        <authorList>
            <person name="Ogiso-Tanaka E."/>
            <person name="Itagaki H."/>
            <person name="Hosoya T."/>
            <person name="Hosaka K."/>
        </authorList>
    </citation>
    <scope>NUCLEOTIDE SEQUENCE</scope>
    <source>
        <strain evidence="1">MO-923</strain>
    </source>
</reference>